<dbReference type="InterPro" id="IPR050731">
    <property type="entry name" value="HRD1_E3_ubiq-ligases"/>
</dbReference>
<keyword evidence="1" id="KW-0479">Metal-binding</keyword>
<proteinExistence type="predicted"/>
<dbReference type="Proteomes" id="UP000016666">
    <property type="component" value="Unassembled WGS sequence"/>
</dbReference>
<organism evidence="7 8">
    <name type="scientific">Anas platyrhynchos platyrhynchos</name>
    <name type="common">Northern mallard</name>
    <dbReference type="NCBI Taxonomy" id="8840"/>
    <lineage>
        <taxon>Eukaryota</taxon>
        <taxon>Metazoa</taxon>
        <taxon>Chordata</taxon>
        <taxon>Craniata</taxon>
        <taxon>Vertebrata</taxon>
        <taxon>Euteleostomi</taxon>
        <taxon>Archelosauria</taxon>
        <taxon>Archosauria</taxon>
        <taxon>Dinosauria</taxon>
        <taxon>Saurischia</taxon>
        <taxon>Theropoda</taxon>
        <taxon>Coelurosauria</taxon>
        <taxon>Aves</taxon>
        <taxon>Neognathae</taxon>
        <taxon>Galloanserae</taxon>
        <taxon>Anseriformes</taxon>
        <taxon>Anatidae</taxon>
        <taxon>Anatinae</taxon>
        <taxon>Anas</taxon>
    </lineage>
</organism>
<feature type="compositionally biased region" description="Gly residues" evidence="5">
    <location>
        <begin position="139"/>
        <end position="152"/>
    </location>
</feature>
<dbReference type="PROSITE" id="PS50089">
    <property type="entry name" value="ZF_RING_2"/>
    <property type="match status" value="1"/>
</dbReference>
<dbReference type="GO" id="GO:0008270">
    <property type="term" value="F:zinc ion binding"/>
    <property type="evidence" value="ECO:0007669"/>
    <property type="project" value="UniProtKB-KW"/>
</dbReference>
<keyword evidence="3" id="KW-0862">Zinc</keyword>
<evidence type="ECO:0000256" key="4">
    <source>
        <dbReference type="PROSITE-ProRule" id="PRU00175"/>
    </source>
</evidence>
<dbReference type="PANTHER" id="PTHR22763">
    <property type="entry name" value="RING ZINC FINGER PROTEIN"/>
    <property type="match status" value="1"/>
</dbReference>
<evidence type="ECO:0000256" key="5">
    <source>
        <dbReference type="SAM" id="MobiDB-lite"/>
    </source>
</evidence>
<sequence length="606" mass="61442">MGAAGSGGLRGCGFVGSGCCAVVGAAGSGCCRLRVLRGRGAYGVVVLWGRDADPPRSSPSPGVCVHSLHAPAAAPAGLAVLRPAAARAGPALRGPAAGSAPRQHPGGRLQQRGAALPAGLPPPRPLPAGCRRLPRAHAGHGGVPGAGAGGVPVGPAGRPPPLPRFLAGALLPAPLRLPRLLRQRRGPAGAALRPAQQRGRVLQHTLFPHGAHLHRLLPGPGRAQPLQVLPAGLRSLPQRQRHAPGGDGGGDAAAAGAADGAAGPAGPAADLPPQHHPLHRRHLHAAVHDRDRRPHRAGAGGFPKQEPLEAFSGCQHVPLPAGLPLLHGLQDRPLLPPGFLAAHPGLQLHAHLAAGAGHPVHLRAVRGGAAAGHAAGAHGRDHLRRHRRQPRAGVFGGPVRGGLRQLGVPGGRVELGGGLGHRPALLLQRLAARPGGLEEFPAAPPGCPKNQLPAPRHPRPAAGPRRRLRHLLPGEPPPGTLNGVRRSPPPRGCVPPGDVPPPVCPQDMQVAVVTPCGHFFHGACLRKWLYVQDTCPMCHQGVAPAAPQDDAGSGMGTQEGAAPEDEGLEDAGPPARPQEDEPPPGDSVPTGPGASRAGACSPERGE</sequence>
<dbReference type="Ensembl" id="ENSAPLT00000017481.1">
    <property type="protein sequence ID" value="ENSAPLP00000030534.1"/>
    <property type="gene ID" value="ENSAPLG00000019959.1"/>
</dbReference>
<evidence type="ECO:0000259" key="6">
    <source>
        <dbReference type="PROSITE" id="PS50089"/>
    </source>
</evidence>
<evidence type="ECO:0000256" key="3">
    <source>
        <dbReference type="ARBA" id="ARBA00022833"/>
    </source>
</evidence>
<name>A0A493TXM0_ANAPP</name>
<dbReference type="GO" id="GO:0036503">
    <property type="term" value="P:ERAD pathway"/>
    <property type="evidence" value="ECO:0007669"/>
    <property type="project" value="TreeGrafter"/>
</dbReference>
<feature type="region of interest" description="Disordered" evidence="5">
    <location>
        <begin position="237"/>
        <end position="276"/>
    </location>
</feature>
<dbReference type="SUPFAM" id="SSF57850">
    <property type="entry name" value="RING/U-box"/>
    <property type="match status" value="1"/>
</dbReference>
<dbReference type="PANTHER" id="PTHR22763:SF191">
    <property type="entry name" value="RING FINGER PROTEIN 145 HOMOLOG"/>
    <property type="match status" value="1"/>
</dbReference>
<feature type="compositionally biased region" description="Basic residues" evidence="5">
    <location>
        <begin position="456"/>
        <end position="470"/>
    </location>
</feature>
<reference evidence="8" key="1">
    <citation type="submission" date="2017-10" db="EMBL/GenBank/DDBJ databases">
        <title>A new Pekin duck reference genome.</title>
        <authorList>
            <person name="Hou Z.-C."/>
            <person name="Zhou Z.-K."/>
            <person name="Zhu F."/>
            <person name="Hou S.-S."/>
        </authorList>
    </citation>
    <scope>NUCLEOTIDE SEQUENCE [LARGE SCALE GENOMIC DNA]</scope>
</reference>
<dbReference type="STRING" id="8840.ENSAPLP00000030534"/>
<feature type="region of interest" description="Disordered" evidence="5">
    <location>
        <begin position="437"/>
        <end position="494"/>
    </location>
</feature>
<dbReference type="InterPro" id="IPR013083">
    <property type="entry name" value="Znf_RING/FYVE/PHD"/>
</dbReference>
<feature type="region of interest" description="Disordered" evidence="5">
    <location>
        <begin position="90"/>
        <end position="159"/>
    </location>
</feature>
<evidence type="ECO:0000256" key="1">
    <source>
        <dbReference type="ARBA" id="ARBA00022723"/>
    </source>
</evidence>
<reference evidence="7" key="3">
    <citation type="submission" date="2025-09" db="UniProtKB">
        <authorList>
            <consortium name="Ensembl"/>
        </authorList>
    </citation>
    <scope>IDENTIFICATION</scope>
</reference>
<dbReference type="GO" id="GO:0043161">
    <property type="term" value="P:proteasome-mediated ubiquitin-dependent protein catabolic process"/>
    <property type="evidence" value="ECO:0007669"/>
    <property type="project" value="TreeGrafter"/>
</dbReference>
<keyword evidence="2 4" id="KW-0863">Zinc-finger</keyword>
<reference evidence="7" key="2">
    <citation type="submission" date="2025-08" db="UniProtKB">
        <authorList>
            <consortium name="Ensembl"/>
        </authorList>
    </citation>
    <scope>IDENTIFICATION</scope>
</reference>
<dbReference type="Pfam" id="PF13639">
    <property type="entry name" value="zf-RING_2"/>
    <property type="match status" value="1"/>
</dbReference>
<dbReference type="AlphaFoldDB" id="A0A493TXM0"/>
<feature type="compositionally biased region" description="Low complexity" evidence="5">
    <location>
        <begin position="252"/>
        <end position="272"/>
    </location>
</feature>
<feature type="region of interest" description="Disordered" evidence="5">
    <location>
        <begin position="545"/>
        <end position="606"/>
    </location>
</feature>
<dbReference type="SMART" id="SM00184">
    <property type="entry name" value="RING"/>
    <property type="match status" value="1"/>
</dbReference>
<dbReference type="GO" id="GO:0012505">
    <property type="term" value="C:endomembrane system"/>
    <property type="evidence" value="ECO:0007669"/>
    <property type="project" value="TreeGrafter"/>
</dbReference>
<feature type="compositionally biased region" description="Low complexity" evidence="5">
    <location>
        <begin position="90"/>
        <end position="102"/>
    </location>
</feature>
<feature type="domain" description="RING-type" evidence="6">
    <location>
        <begin position="502"/>
        <end position="539"/>
    </location>
</feature>
<evidence type="ECO:0000313" key="7">
    <source>
        <dbReference type="Ensembl" id="ENSAPLP00000030534.1"/>
    </source>
</evidence>
<protein>
    <recommendedName>
        <fullName evidence="6">RING-type domain-containing protein</fullName>
    </recommendedName>
</protein>
<dbReference type="GO" id="GO:0061630">
    <property type="term" value="F:ubiquitin protein ligase activity"/>
    <property type="evidence" value="ECO:0007669"/>
    <property type="project" value="TreeGrafter"/>
</dbReference>
<dbReference type="InterPro" id="IPR001841">
    <property type="entry name" value="Znf_RING"/>
</dbReference>
<keyword evidence="8" id="KW-1185">Reference proteome</keyword>
<accession>A0A493TXM0</accession>
<dbReference type="Gene3D" id="3.30.40.10">
    <property type="entry name" value="Zinc/RING finger domain, C3HC4 (zinc finger)"/>
    <property type="match status" value="1"/>
</dbReference>
<evidence type="ECO:0000256" key="2">
    <source>
        <dbReference type="ARBA" id="ARBA00022771"/>
    </source>
</evidence>
<evidence type="ECO:0000313" key="8">
    <source>
        <dbReference type="Proteomes" id="UP000016666"/>
    </source>
</evidence>
<dbReference type="GeneTree" id="ENSGT00940000165044"/>
<dbReference type="OMA" id="HRPAQWR"/>